<sequence length="332" mass="36574">MIAWKLPWLLVLLAAVPVWLVWRRRQLMREAVVFPPLQLREVSSRTIAGGRVLLALEGAILGMVVVALAEPMETHEVELFEEEGIDLALVLDISATMQAADFPPNRLEVLKELSSELVRRSAGARVGVYAFAGVSMTQAPLTTDTVAVIDLIDALSFESINHYRAGGTAAGDALLLATDELLRLRVQGRDQVIVLVTDGESNQGIEPQLAARHLKEQGVRLYVIGIGQEVPVKVWANGVPLSGDRGKQLESKLDDAQLRQIAAQAEGSYYRADSSEVLTRIFEQISRLEHKPLQAQDVVVERSRRAEVAFVLAALLALWFTLDGVLLRRPLR</sequence>
<evidence type="ECO:0000256" key="1">
    <source>
        <dbReference type="ARBA" id="ARBA00022475"/>
    </source>
</evidence>
<proteinExistence type="predicted"/>
<dbReference type="Proteomes" id="UP001291309">
    <property type="component" value="Unassembled WGS sequence"/>
</dbReference>
<evidence type="ECO:0000313" key="8">
    <source>
        <dbReference type="Proteomes" id="UP001291309"/>
    </source>
</evidence>
<evidence type="ECO:0000256" key="3">
    <source>
        <dbReference type="ARBA" id="ARBA00022989"/>
    </source>
</evidence>
<dbReference type="InterPro" id="IPR036465">
    <property type="entry name" value="vWFA_dom_sf"/>
</dbReference>
<evidence type="ECO:0000256" key="2">
    <source>
        <dbReference type="ARBA" id="ARBA00022692"/>
    </source>
</evidence>
<dbReference type="Pfam" id="PF07584">
    <property type="entry name" value="BatA"/>
    <property type="match status" value="1"/>
</dbReference>
<keyword evidence="4 5" id="KW-0472">Membrane</keyword>
<evidence type="ECO:0000259" key="6">
    <source>
        <dbReference type="PROSITE" id="PS50234"/>
    </source>
</evidence>
<comment type="caution">
    <text evidence="7">The sequence shown here is derived from an EMBL/GenBank/DDBJ whole genome shotgun (WGS) entry which is preliminary data.</text>
</comment>
<dbReference type="Pfam" id="PF00092">
    <property type="entry name" value="VWA"/>
    <property type="match status" value="1"/>
</dbReference>
<feature type="transmembrane region" description="Helical" evidence="5">
    <location>
        <begin position="308"/>
        <end position="327"/>
    </location>
</feature>
<dbReference type="SMART" id="SM00327">
    <property type="entry name" value="VWA"/>
    <property type="match status" value="1"/>
</dbReference>
<protein>
    <submittedName>
        <fullName evidence="7">VWA domain-containing protein</fullName>
    </submittedName>
</protein>
<evidence type="ECO:0000256" key="4">
    <source>
        <dbReference type="ARBA" id="ARBA00023136"/>
    </source>
</evidence>
<dbReference type="SUPFAM" id="SSF53300">
    <property type="entry name" value="vWA-like"/>
    <property type="match status" value="1"/>
</dbReference>
<keyword evidence="3 5" id="KW-1133">Transmembrane helix</keyword>
<feature type="transmembrane region" description="Helical" evidence="5">
    <location>
        <begin position="48"/>
        <end position="69"/>
    </location>
</feature>
<feature type="transmembrane region" description="Helical" evidence="5">
    <location>
        <begin position="6"/>
        <end position="22"/>
    </location>
</feature>
<reference evidence="7 8" key="1">
    <citation type="submission" date="2023-12" db="EMBL/GenBank/DDBJ databases">
        <title>the genome sequence of Hyalangium sp. s54d21.</title>
        <authorList>
            <person name="Zhang X."/>
        </authorList>
    </citation>
    <scope>NUCLEOTIDE SEQUENCE [LARGE SCALE GENOMIC DNA]</scope>
    <source>
        <strain evidence="8">s54d21</strain>
    </source>
</reference>
<dbReference type="InterPro" id="IPR024163">
    <property type="entry name" value="Aerotolerance_reg_N"/>
</dbReference>
<organism evidence="7 8">
    <name type="scientific">Hyalangium rubrum</name>
    <dbReference type="NCBI Taxonomy" id="3103134"/>
    <lineage>
        <taxon>Bacteria</taxon>
        <taxon>Pseudomonadati</taxon>
        <taxon>Myxococcota</taxon>
        <taxon>Myxococcia</taxon>
        <taxon>Myxococcales</taxon>
        <taxon>Cystobacterineae</taxon>
        <taxon>Archangiaceae</taxon>
        <taxon>Hyalangium</taxon>
    </lineage>
</organism>
<keyword evidence="2 5" id="KW-0812">Transmembrane</keyword>
<keyword evidence="1" id="KW-1003">Cell membrane</keyword>
<gene>
    <name evidence="7" type="ORF">SYV04_16255</name>
</gene>
<name>A0ABU5H3Z4_9BACT</name>
<dbReference type="PANTHER" id="PTHR22550:SF5">
    <property type="entry name" value="LEUCINE ZIPPER PROTEIN 4"/>
    <property type="match status" value="1"/>
</dbReference>
<evidence type="ECO:0000256" key="5">
    <source>
        <dbReference type="SAM" id="Phobius"/>
    </source>
</evidence>
<dbReference type="Gene3D" id="3.40.50.410">
    <property type="entry name" value="von Willebrand factor, type A domain"/>
    <property type="match status" value="1"/>
</dbReference>
<evidence type="ECO:0000313" key="7">
    <source>
        <dbReference type="EMBL" id="MDY7227971.1"/>
    </source>
</evidence>
<dbReference type="PANTHER" id="PTHR22550">
    <property type="entry name" value="SPORE GERMINATION PROTEIN"/>
    <property type="match status" value="1"/>
</dbReference>
<dbReference type="RefSeq" id="WP_321546699.1">
    <property type="nucleotide sequence ID" value="NZ_JAXIVS010000005.1"/>
</dbReference>
<dbReference type="InterPro" id="IPR002035">
    <property type="entry name" value="VWF_A"/>
</dbReference>
<dbReference type="PROSITE" id="PS50234">
    <property type="entry name" value="VWFA"/>
    <property type="match status" value="1"/>
</dbReference>
<dbReference type="InterPro" id="IPR050768">
    <property type="entry name" value="UPF0353/GerABKA_families"/>
</dbReference>
<dbReference type="EMBL" id="JAXIVS010000005">
    <property type="protein sequence ID" value="MDY7227971.1"/>
    <property type="molecule type" value="Genomic_DNA"/>
</dbReference>
<accession>A0ABU5H3Z4</accession>
<keyword evidence="8" id="KW-1185">Reference proteome</keyword>
<feature type="domain" description="VWFA" evidence="6">
    <location>
        <begin position="86"/>
        <end position="285"/>
    </location>
</feature>